<sequence length="94" mass="10419">MFACTPCTESTLLSCLNPAGFPLRRPSASRGSSRVPSLPFAHCLLPCLMPQNETLKTLNFFFSSRGSKRRRKHTNGNIWLNGQGLTLHPNYLVG</sequence>
<feature type="non-terminal residue" evidence="1">
    <location>
        <position position="94"/>
    </location>
</feature>
<accession>C6SYF1</accession>
<organism evidence="1">
    <name type="scientific">Glycine max</name>
    <name type="common">Soybean</name>
    <name type="synonym">Glycine hispida</name>
    <dbReference type="NCBI Taxonomy" id="3847"/>
    <lineage>
        <taxon>Eukaryota</taxon>
        <taxon>Viridiplantae</taxon>
        <taxon>Streptophyta</taxon>
        <taxon>Embryophyta</taxon>
        <taxon>Tracheophyta</taxon>
        <taxon>Spermatophyta</taxon>
        <taxon>Magnoliopsida</taxon>
        <taxon>eudicotyledons</taxon>
        <taxon>Gunneridae</taxon>
        <taxon>Pentapetalae</taxon>
        <taxon>rosids</taxon>
        <taxon>fabids</taxon>
        <taxon>Fabales</taxon>
        <taxon>Fabaceae</taxon>
        <taxon>Papilionoideae</taxon>
        <taxon>50 kb inversion clade</taxon>
        <taxon>NPAAA clade</taxon>
        <taxon>indigoferoid/millettioid clade</taxon>
        <taxon>Phaseoleae</taxon>
        <taxon>Glycine</taxon>
        <taxon>Glycine subgen. Soja</taxon>
    </lineage>
</organism>
<evidence type="ECO:0000313" key="1">
    <source>
        <dbReference type="EMBL" id="ACU14274.1"/>
    </source>
</evidence>
<dbReference type="EMBL" id="BT090199">
    <property type="protein sequence ID" value="ACU14274.1"/>
    <property type="molecule type" value="mRNA"/>
</dbReference>
<protein>
    <submittedName>
        <fullName evidence="1">Uncharacterized protein</fullName>
    </submittedName>
</protein>
<dbReference type="AlphaFoldDB" id="C6SYF1"/>
<name>C6SYF1_SOYBN</name>
<proteinExistence type="evidence at transcript level"/>
<reference evidence="1" key="1">
    <citation type="submission" date="2009-08" db="EMBL/GenBank/DDBJ databases">
        <authorList>
            <person name="Cheung F."/>
            <person name="Xiao Y."/>
            <person name="Chan A."/>
            <person name="Moskal W."/>
            <person name="Town C.D."/>
        </authorList>
    </citation>
    <scope>NUCLEOTIDE SEQUENCE</scope>
</reference>